<dbReference type="PATRIC" id="fig|1300343.5.peg.1794"/>
<dbReference type="InterPro" id="IPR014922">
    <property type="entry name" value="YdhG-like"/>
</dbReference>
<dbReference type="RefSeq" id="WP_035325051.1">
    <property type="nucleotide sequence ID" value="NZ_CP015125.1"/>
</dbReference>
<dbReference type="AlphaFoldDB" id="A0A0A2GUP6"/>
<dbReference type="Pfam" id="PF08818">
    <property type="entry name" value="DUF1801"/>
    <property type="match status" value="1"/>
</dbReference>
<name>A0A0A2GUP6_9FLAO</name>
<proteinExistence type="predicted"/>
<accession>A0A0A2GUP6</accession>
<feature type="domain" description="YdhG-like" evidence="1">
    <location>
        <begin position="25"/>
        <end position="130"/>
    </location>
</feature>
<dbReference type="Proteomes" id="UP000030140">
    <property type="component" value="Unassembled WGS sequence"/>
</dbReference>
<keyword evidence="3" id="KW-1185">Reference proteome</keyword>
<sequence>MSDVKTKKNNQSPLDFINTVAHTTRKEDSLYLLELMETVTGKKPVMWGDSIVGYDEYEMVYASGRKAHWPMVGFSPRKQNLSIYIMPGFSIIDDLLPVLGKHKTSKACLYINKLADVDLDILKQIIERAITYMRAKY</sequence>
<dbReference type="OrthoDB" id="5951444at2"/>
<gene>
    <name evidence="2" type="ORF">NV36_03720</name>
</gene>
<dbReference type="EMBL" id="JSAQ01000001">
    <property type="protein sequence ID" value="KGO06036.1"/>
    <property type="molecule type" value="Genomic_DNA"/>
</dbReference>
<dbReference type="KEGG" id="ddo:I597_1783"/>
<organism evidence="2 3">
    <name type="scientific">Dokdonia donghaensis DSW-1</name>
    <dbReference type="NCBI Taxonomy" id="1300343"/>
    <lineage>
        <taxon>Bacteria</taxon>
        <taxon>Pseudomonadati</taxon>
        <taxon>Bacteroidota</taxon>
        <taxon>Flavobacteriia</taxon>
        <taxon>Flavobacteriales</taxon>
        <taxon>Flavobacteriaceae</taxon>
        <taxon>Dokdonia</taxon>
    </lineage>
</organism>
<protein>
    <recommendedName>
        <fullName evidence="1">YdhG-like domain-containing protein</fullName>
    </recommendedName>
</protein>
<evidence type="ECO:0000313" key="2">
    <source>
        <dbReference type="EMBL" id="KGO06036.1"/>
    </source>
</evidence>
<dbReference type="SUPFAM" id="SSF159888">
    <property type="entry name" value="YdhG-like"/>
    <property type="match status" value="1"/>
</dbReference>
<evidence type="ECO:0000313" key="3">
    <source>
        <dbReference type="Proteomes" id="UP000030140"/>
    </source>
</evidence>
<reference evidence="2 3" key="1">
    <citation type="submission" date="2014-10" db="EMBL/GenBank/DDBJ databases">
        <title>Draft genome sequence of the proteorhodopsin-containing marine bacterium Dokdonia donghaensis.</title>
        <authorList>
            <person name="Gomez-Consarnau L."/>
            <person name="Gonzalez J.M."/>
            <person name="Riedel T."/>
            <person name="Jaenicke S."/>
            <person name="Wagner-Doebler I."/>
            <person name="Fuhrman J.A."/>
        </authorList>
    </citation>
    <scope>NUCLEOTIDE SEQUENCE [LARGE SCALE GENOMIC DNA]</scope>
    <source>
        <strain evidence="2 3">DSW-1</strain>
    </source>
</reference>
<evidence type="ECO:0000259" key="1">
    <source>
        <dbReference type="Pfam" id="PF08818"/>
    </source>
</evidence>
<comment type="caution">
    <text evidence="2">The sequence shown here is derived from an EMBL/GenBank/DDBJ whole genome shotgun (WGS) entry which is preliminary data.</text>
</comment>